<evidence type="ECO:0000256" key="2">
    <source>
        <dbReference type="ARBA" id="ARBA00004123"/>
    </source>
</evidence>
<name>A0AAE1HQS4_9NEOP</name>
<evidence type="ECO:0000256" key="7">
    <source>
        <dbReference type="ARBA" id="ARBA00023242"/>
    </source>
</evidence>
<dbReference type="AlphaFoldDB" id="A0AAE1HQS4"/>
<comment type="cofactor">
    <cofactor evidence="1">
        <name>a divalent metal cation</name>
        <dbReference type="ChEBI" id="CHEBI:60240"/>
    </cofactor>
</comment>
<dbReference type="Proteomes" id="UP001219518">
    <property type="component" value="Unassembled WGS sequence"/>
</dbReference>
<comment type="caution">
    <text evidence="9">The sequence shown here is derived from an EMBL/GenBank/DDBJ whole genome shotgun (WGS) entry which is preliminary data.</text>
</comment>
<feature type="domain" description="DDE Tnp4" evidence="8">
    <location>
        <begin position="37"/>
        <end position="112"/>
    </location>
</feature>
<comment type="similarity">
    <text evidence="3">Belongs to the HARBI1 family.</text>
</comment>
<proteinExistence type="inferred from homology"/>
<keyword evidence="6" id="KW-0378">Hydrolase</keyword>
<dbReference type="PANTHER" id="PTHR22930:SF267">
    <property type="entry name" value="NUCLEASE HARBI1-RELATED"/>
    <property type="match status" value="1"/>
</dbReference>
<evidence type="ECO:0000256" key="1">
    <source>
        <dbReference type="ARBA" id="ARBA00001968"/>
    </source>
</evidence>
<keyword evidence="7" id="KW-0539">Nucleus</keyword>
<keyword evidence="5" id="KW-0479">Metal-binding</keyword>
<protein>
    <submittedName>
        <fullName evidence="9">Nuclease</fullName>
    </submittedName>
</protein>
<sequence>MEFSTTTELGTTAVMRTAEMHIGKNLISLLFIILRRDSAYPGEPWLLKPILNGAEGSPEAYYTEKHCQARNCVERCYGVMKGRFRCLLRDRVLHYHPVKAGRIVKACCVLHNMCRMVLVKVSVRSQI</sequence>
<dbReference type="GO" id="GO:0016787">
    <property type="term" value="F:hydrolase activity"/>
    <property type="evidence" value="ECO:0007669"/>
    <property type="project" value="UniProtKB-KW"/>
</dbReference>
<reference evidence="9" key="1">
    <citation type="submission" date="2021-07" db="EMBL/GenBank/DDBJ databases">
        <authorList>
            <person name="Catto M.A."/>
            <person name="Jacobson A."/>
            <person name="Kennedy G."/>
            <person name="Labadie P."/>
            <person name="Hunt B.G."/>
            <person name="Srinivasan R."/>
        </authorList>
    </citation>
    <scope>NUCLEOTIDE SEQUENCE</scope>
    <source>
        <strain evidence="9">PL_HMW_Pooled</strain>
        <tissue evidence="9">Head</tissue>
    </source>
</reference>
<keyword evidence="4" id="KW-0540">Nuclease</keyword>
<dbReference type="GO" id="GO:0004518">
    <property type="term" value="F:nuclease activity"/>
    <property type="evidence" value="ECO:0007669"/>
    <property type="project" value="UniProtKB-KW"/>
</dbReference>
<reference evidence="9" key="2">
    <citation type="journal article" date="2023" name="BMC Genomics">
        <title>Pest status, molecular evolution, and epigenetic factors derived from the genome assembly of Frankliniella fusca, a thysanopteran phytovirus vector.</title>
        <authorList>
            <person name="Catto M.A."/>
            <person name="Labadie P.E."/>
            <person name="Jacobson A.L."/>
            <person name="Kennedy G.G."/>
            <person name="Srinivasan R."/>
            <person name="Hunt B.G."/>
        </authorList>
    </citation>
    <scope>NUCLEOTIDE SEQUENCE</scope>
    <source>
        <strain evidence="9">PL_HMW_Pooled</strain>
    </source>
</reference>
<dbReference type="GO" id="GO:0005634">
    <property type="term" value="C:nucleus"/>
    <property type="evidence" value="ECO:0007669"/>
    <property type="project" value="UniProtKB-SubCell"/>
</dbReference>
<dbReference type="GO" id="GO:0046872">
    <property type="term" value="F:metal ion binding"/>
    <property type="evidence" value="ECO:0007669"/>
    <property type="project" value="UniProtKB-KW"/>
</dbReference>
<dbReference type="InterPro" id="IPR045249">
    <property type="entry name" value="HARBI1-like"/>
</dbReference>
<evidence type="ECO:0000313" key="10">
    <source>
        <dbReference type="Proteomes" id="UP001219518"/>
    </source>
</evidence>
<evidence type="ECO:0000256" key="4">
    <source>
        <dbReference type="ARBA" id="ARBA00022722"/>
    </source>
</evidence>
<dbReference type="InterPro" id="IPR027806">
    <property type="entry name" value="HARBI1_dom"/>
</dbReference>
<evidence type="ECO:0000256" key="6">
    <source>
        <dbReference type="ARBA" id="ARBA00022801"/>
    </source>
</evidence>
<evidence type="ECO:0000259" key="8">
    <source>
        <dbReference type="Pfam" id="PF13359"/>
    </source>
</evidence>
<keyword evidence="10" id="KW-1185">Reference proteome</keyword>
<evidence type="ECO:0000256" key="5">
    <source>
        <dbReference type="ARBA" id="ARBA00022723"/>
    </source>
</evidence>
<dbReference type="Pfam" id="PF13359">
    <property type="entry name" value="DDE_Tnp_4"/>
    <property type="match status" value="1"/>
</dbReference>
<gene>
    <name evidence="9" type="ORF">KUF71_014045</name>
</gene>
<organism evidence="9 10">
    <name type="scientific">Frankliniella fusca</name>
    <dbReference type="NCBI Taxonomy" id="407009"/>
    <lineage>
        <taxon>Eukaryota</taxon>
        <taxon>Metazoa</taxon>
        <taxon>Ecdysozoa</taxon>
        <taxon>Arthropoda</taxon>
        <taxon>Hexapoda</taxon>
        <taxon>Insecta</taxon>
        <taxon>Pterygota</taxon>
        <taxon>Neoptera</taxon>
        <taxon>Paraneoptera</taxon>
        <taxon>Thysanoptera</taxon>
        <taxon>Terebrantia</taxon>
        <taxon>Thripoidea</taxon>
        <taxon>Thripidae</taxon>
        <taxon>Frankliniella</taxon>
    </lineage>
</organism>
<evidence type="ECO:0000313" key="9">
    <source>
        <dbReference type="EMBL" id="KAK3925796.1"/>
    </source>
</evidence>
<dbReference type="PANTHER" id="PTHR22930">
    <property type="match status" value="1"/>
</dbReference>
<comment type="subcellular location">
    <subcellularLocation>
        <location evidence="2">Nucleus</location>
    </subcellularLocation>
</comment>
<dbReference type="EMBL" id="JAHWGI010001240">
    <property type="protein sequence ID" value="KAK3925796.1"/>
    <property type="molecule type" value="Genomic_DNA"/>
</dbReference>
<evidence type="ECO:0000256" key="3">
    <source>
        <dbReference type="ARBA" id="ARBA00006958"/>
    </source>
</evidence>
<accession>A0AAE1HQS4</accession>